<organism evidence="2 3">
    <name type="scientific">Rufibacter hautae</name>
    <dbReference type="NCBI Taxonomy" id="2595005"/>
    <lineage>
        <taxon>Bacteria</taxon>
        <taxon>Pseudomonadati</taxon>
        <taxon>Bacteroidota</taxon>
        <taxon>Cytophagia</taxon>
        <taxon>Cytophagales</taxon>
        <taxon>Hymenobacteraceae</taxon>
        <taxon>Rufibacter</taxon>
    </lineage>
</organism>
<reference evidence="2 3" key="1">
    <citation type="submission" date="2019-07" db="EMBL/GenBank/DDBJ databases">
        <title>Rufibacter sp. nov., isolated from lake sediment.</title>
        <authorList>
            <person name="Qu J.-H."/>
        </authorList>
    </citation>
    <scope>NUCLEOTIDE SEQUENCE [LARGE SCALE GENOMIC DNA]</scope>
    <source>
        <strain evidence="2 3">NBS58-1</strain>
    </source>
</reference>
<dbReference type="Proteomes" id="UP000324133">
    <property type="component" value="Unassembled WGS sequence"/>
</dbReference>
<dbReference type="NCBIfam" id="NF041635">
    <property type="entry name" value="STM3941_fam"/>
    <property type="match status" value="1"/>
</dbReference>
<evidence type="ECO:0000256" key="1">
    <source>
        <dbReference type="SAM" id="Phobius"/>
    </source>
</evidence>
<keyword evidence="1" id="KW-0812">Transmembrane</keyword>
<dbReference type="InterPro" id="IPR048136">
    <property type="entry name" value="STM3941-like"/>
</dbReference>
<keyword evidence="1" id="KW-1133">Transmembrane helix</keyword>
<dbReference type="RefSeq" id="WP_149090376.1">
    <property type="nucleotide sequence ID" value="NZ_VKKY01000001.1"/>
</dbReference>
<dbReference type="EMBL" id="VKKY01000001">
    <property type="protein sequence ID" value="KAA3440746.1"/>
    <property type="molecule type" value="Genomic_DNA"/>
</dbReference>
<keyword evidence="1" id="KW-0472">Membrane</keyword>
<name>A0A5B6TL67_9BACT</name>
<evidence type="ECO:0000313" key="3">
    <source>
        <dbReference type="Proteomes" id="UP000324133"/>
    </source>
</evidence>
<comment type="caution">
    <text evidence="2">The sequence shown here is derived from an EMBL/GenBank/DDBJ whole genome shotgun (WGS) entry which is preliminary data.</text>
</comment>
<dbReference type="AlphaFoldDB" id="A0A5B6TL67"/>
<feature type="transmembrane region" description="Helical" evidence="1">
    <location>
        <begin position="12"/>
        <end position="32"/>
    </location>
</feature>
<sequence>MDRIEIYTSKKKSVLLLFGALLFVVLGVWLFLNAENLTGWAGRNPLIPKGVGLAAVVFFGGCAVVATKRVLKTELAYIIDPTGLRFYPTRSNPLVLTWKDILGFEEVSIQGQQFFIIQVADPNFWVEQETRFFRRKMMQFNVSNYGSPFNTAAAGLDISHEELSRTLNSYLEKYGHGTPERV</sequence>
<evidence type="ECO:0000313" key="2">
    <source>
        <dbReference type="EMBL" id="KAA3440746.1"/>
    </source>
</evidence>
<protein>
    <submittedName>
        <fullName evidence="2">Uncharacterized protein</fullName>
    </submittedName>
</protein>
<proteinExistence type="predicted"/>
<accession>A0A5B6TL67</accession>
<feature type="transmembrane region" description="Helical" evidence="1">
    <location>
        <begin position="52"/>
        <end position="71"/>
    </location>
</feature>
<keyword evidence="3" id="KW-1185">Reference proteome</keyword>
<gene>
    <name evidence="2" type="ORF">FOA19_08900</name>
</gene>
<dbReference type="OrthoDB" id="6028159at2"/>